<dbReference type="Pfam" id="PF25571">
    <property type="entry name" value="TPR_CCP1_N"/>
    <property type="match status" value="1"/>
</dbReference>
<reference evidence="1" key="1">
    <citation type="submission" date="2019-05" db="EMBL/GenBank/DDBJ databases">
        <title>Annotation for the trematode Fasciolopsis buski.</title>
        <authorList>
            <person name="Choi Y.-J."/>
        </authorList>
    </citation>
    <scope>NUCLEOTIDE SEQUENCE</scope>
    <source>
        <strain evidence="1">HT</strain>
        <tissue evidence="1">Whole worm</tissue>
    </source>
</reference>
<proteinExistence type="predicted"/>
<evidence type="ECO:0000313" key="2">
    <source>
        <dbReference type="Proteomes" id="UP000728185"/>
    </source>
</evidence>
<organism evidence="1 2">
    <name type="scientific">Fasciolopsis buskii</name>
    <dbReference type="NCBI Taxonomy" id="27845"/>
    <lineage>
        <taxon>Eukaryota</taxon>
        <taxon>Metazoa</taxon>
        <taxon>Spiralia</taxon>
        <taxon>Lophotrochozoa</taxon>
        <taxon>Platyhelminthes</taxon>
        <taxon>Trematoda</taxon>
        <taxon>Digenea</taxon>
        <taxon>Plagiorchiida</taxon>
        <taxon>Echinostomata</taxon>
        <taxon>Echinostomatoidea</taxon>
        <taxon>Fasciolidae</taxon>
        <taxon>Fasciolopsis</taxon>
    </lineage>
</organism>
<dbReference type="Proteomes" id="UP000728185">
    <property type="component" value="Unassembled WGS sequence"/>
</dbReference>
<dbReference type="AlphaFoldDB" id="A0A8E0RPY6"/>
<name>A0A8E0RPY6_9TREM</name>
<gene>
    <name evidence="1" type="ORF">FBUS_10985</name>
</gene>
<accession>A0A8E0RPY6</accession>
<comment type="caution">
    <text evidence="1">The sequence shown here is derived from an EMBL/GenBank/DDBJ whole genome shotgun (WGS) entry which is preliminary data.</text>
</comment>
<protein>
    <submittedName>
        <fullName evidence="1">Uncharacterized protein</fullName>
    </submittedName>
</protein>
<keyword evidence="2" id="KW-1185">Reference proteome</keyword>
<sequence>MGLTRALFQTLFLESNESSPNEEFLLRIHQLLYRLGPMDKRFGIRARVNQCLPITLCLLRTQVSDLEESFVTLLSLI</sequence>
<evidence type="ECO:0000313" key="1">
    <source>
        <dbReference type="EMBL" id="KAA0190097.1"/>
    </source>
</evidence>
<dbReference type="EMBL" id="LUCM01007363">
    <property type="protein sequence ID" value="KAA0190097.1"/>
    <property type="molecule type" value="Genomic_DNA"/>
</dbReference>
<dbReference type="OrthoDB" id="6272831at2759"/>